<keyword evidence="7" id="KW-1015">Disulfide bond</keyword>
<evidence type="ECO:0000256" key="15">
    <source>
        <dbReference type="SAM" id="SignalP"/>
    </source>
</evidence>
<keyword evidence="6 13" id="KW-0339">Growth factor</keyword>
<evidence type="ECO:0000256" key="6">
    <source>
        <dbReference type="ARBA" id="ARBA00023030"/>
    </source>
</evidence>
<keyword evidence="3" id="KW-0217">Developmental protein</keyword>
<feature type="compositionally biased region" description="Basic and acidic residues" evidence="14">
    <location>
        <begin position="152"/>
        <end position="162"/>
    </location>
</feature>
<feature type="signal peptide" evidence="15">
    <location>
        <begin position="1"/>
        <end position="21"/>
    </location>
</feature>
<evidence type="ECO:0000313" key="18">
    <source>
        <dbReference type="Proteomes" id="UP000472277"/>
    </source>
</evidence>
<dbReference type="InterPro" id="IPR000072">
    <property type="entry name" value="PDGF/VEGF_dom"/>
</dbReference>
<evidence type="ECO:0000313" key="17">
    <source>
        <dbReference type="Ensembl" id="ENSSTUP00000071545.1"/>
    </source>
</evidence>
<accession>A0A674BJ92</accession>
<evidence type="ECO:0000256" key="11">
    <source>
        <dbReference type="ARBA" id="ARBA00041285"/>
    </source>
</evidence>
<keyword evidence="8" id="KW-0325">Glycoprotein</keyword>
<dbReference type="GO" id="GO:0016020">
    <property type="term" value="C:membrane"/>
    <property type="evidence" value="ECO:0007669"/>
    <property type="project" value="InterPro"/>
</dbReference>
<feature type="domain" description="Platelet-derived growth factor (PDGF) family profile" evidence="16">
    <location>
        <begin position="82"/>
        <end position="151"/>
    </location>
</feature>
<keyword evidence="9" id="KW-0497">Mitogen</keyword>
<dbReference type="GO" id="GO:0008284">
    <property type="term" value="P:positive regulation of cell population proliferation"/>
    <property type="evidence" value="ECO:0007669"/>
    <property type="project" value="TreeGrafter"/>
</dbReference>
<dbReference type="GO" id="GO:0048008">
    <property type="term" value="P:platelet-derived growth factor receptor signaling pathway"/>
    <property type="evidence" value="ECO:0007669"/>
    <property type="project" value="TreeGrafter"/>
</dbReference>
<evidence type="ECO:0000256" key="10">
    <source>
        <dbReference type="ARBA" id="ARBA00040278"/>
    </source>
</evidence>
<dbReference type="Pfam" id="PF04692">
    <property type="entry name" value="PDGF_N"/>
    <property type="match status" value="1"/>
</dbReference>
<gene>
    <name evidence="17" type="primary">PDGFA</name>
</gene>
<dbReference type="PROSITE" id="PS50278">
    <property type="entry name" value="PDGF_2"/>
    <property type="match status" value="1"/>
</dbReference>
<dbReference type="GO" id="GO:0030335">
    <property type="term" value="P:positive regulation of cell migration"/>
    <property type="evidence" value="ECO:0007669"/>
    <property type="project" value="TreeGrafter"/>
</dbReference>
<dbReference type="PROSITE" id="PS00249">
    <property type="entry name" value="PDGF_1"/>
    <property type="match status" value="1"/>
</dbReference>
<dbReference type="GO" id="GO:0051897">
    <property type="term" value="P:positive regulation of phosphatidylinositol 3-kinase/protein kinase B signal transduction"/>
    <property type="evidence" value="ECO:0007669"/>
    <property type="project" value="TreeGrafter"/>
</dbReference>
<evidence type="ECO:0000256" key="5">
    <source>
        <dbReference type="ARBA" id="ARBA00022729"/>
    </source>
</evidence>
<evidence type="ECO:0000256" key="1">
    <source>
        <dbReference type="ARBA" id="ARBA00004613"/>
    </source>
</evidence>
<dbReference type="PANTHER" id="PTHR11633:SF3">
    <property type="entry name" value="PLATELET-DERIVED GROWTH FACTOR SUBUNIT A"/>
    <property type="match status" value="1"/>
</dbReference>
<evidence type="ECO:0000256" key="9">
    <source>
        <dbReference type="ARBA" id="ARBA00023246"/>
    </source>
</evidence>
<evidence type="ECO:0000256" key="7">
    <source>
        <dbReference type="ARBA" id="ARBA00023157"/>
    </source>
</evidence>
<dbReference type="GO" id="GO:0005615">
    <property type="term" value="C:extracellular space"/>
    <property type="evidence" value="ECO:0007669"/>
    <property type="project" value="TreeGrafter"/>
</dbReference>
<dbReference type="Proteomes" id="UP000472277">
    <property type="component" value="Chromosome 38"/>
</dbReference>
<dbReference type="SUPFAM" id="SSF57501">
    <property type="entry name" value="Cystine-knot cytokines"/>
    <property type="match status" value="1"/>
</dbReference>
<keyword evidence="5 15" id="KW-0732">Signal</keyword>
<keyword evidence="18" id="KW-1185">Reference proteome</keyword>
<name>A0A674BJ92_SALTR</name>
<comment type="subcellular location">
    <subcellularLocation>
        <location evidence="1">Secreted</location>
    </subcellularLocation>
</comment>
<evidence type="ECO:0000256" key="2">
    <source>
        <dbReference type="ARBA" id="ARBA00006686"/>
    </source>
</evidence>
<proteinExistence type="inferred from homology"/>
<dbReference type="SMART" id="SM00141">
    <property type="entry name" value="PDGF"/>
    <property type="match status" value="1"/>
</dbReference>
<comment type="similarity">
    <text evidence="2 13">Belongs to the PDGF/VEGF growth factor family.</text>
</comment>
<reference evidence="17" key="2">
    <citation type="submission" date="2025-09" db="UniProtKB">
        <authorList>
            <consortium name="Ensembl"/>
        </authorList>
    </citation>
    <scope>IDENTIFICATION</scope>
</reference>
<protein>
    <recommendedName>
        <fullName evidence="10">Platelet-derived growth factor subunit A</fullName>
    </recommendedName>
    <alternativeName>
        <fullName evidence="12">Platelet-derived growth factor A chain</fullName>
    </alternativeName>
    <alternativeName>
        <fullName evidence="11">Platelet-derived growth factor alpha polypeptide</fullName>
    </alternativeName>
</protein>
<evidence type="ECO:0000256" key="4">
    <source>
        <dbReference type="ARBA" id="ARBA00022525"/>
    </source>
</evidence>
<dbReference type="Gene3D" id="2.10.90.10">
    <property type="entry name" value="Cystine-knot cytokines"/>
    <property type="match status" value="1"/>
</dbReference>
<keyword evidence="4" id="KW-0964">Secreted</keyword>
<reference evidence="17" key="1">
    <citation type="submission" date="2025-08" db="UniProtKB">
        <authorList>
            <consortium name="Ensembl"/>
        </authorList>
    </citation>
    <scope>IDENTIFICATION</scope>
</reference>
<evidence type="ECO:0000256" key="13">
    <source>
        <dbReference type="RuleBase" id="RU003818"/>
    </source>
</evidence>
<dbReference type="PANTHER" id="PTHR11633">
    <property type="entry name" value="PLATELET-DERIVED GROWTH FACTOR"/>
    <property type="match status" value="1"/>
</dbReference>
<sequence>MRAAFLSFLLACLLCLLRTAAEEAPLPRELLERLSRSEIRSISDLQRLLELDLDENEVIEENKQRYHNKAHSQLESSQTHSRHKRSIEEALPAVCKTRTVIYEIPRSQVDSTSANFIIWPPCVEVKRCTGCCNTSNMHCLPSRKHHRTVKVGESHTFSEHTHTHTHTHSNSTIQPLSSSPAPLS</sequence>
<dbReference type="AlphaFoldDB" id="A0A674BJ92"/>
<dbReference type="InterPro" id="IPR029034">
    <property type="entry name" value="Cystine-knot_cytokine"/>
</dbReference>
<dbReference type="GO" id="GO:0051781">
    <property type="term" value="P:positive regulation of cell division"/>
    <property type="evidence" value="ECO:0007669"/>
    <property type="project" value="UniProtKB-KW"/>
</dbReference>
<dbReference type="Ensembl" id="ENSSTUT00000075939.1">
    <property type="protein sequence ID" value="ENSSTUP00000071545.1"/>
    <property type="gene ID" value="ENSSTUG00000031282.1"/>
</dbReference>
<dbReference type="GeneTree" id="ENSGT00940000159039"/>
<evidence type="ECO:0000256" key="8">
    <source>
        <dbReference type="ARBA" id="ARBA00023180"/>
    </source>
</evidence>
<dbReference type="GO" id="GO:0008083">
    <property type="term" value="F:growth factor activity"/>
    <property type="evidence" value="ECO:0007669"/>
    <property type="project" value="UniProtKB-KW"/>
</dbReference>
<evidence type="ECO:0000256" key="3">
    <source>
        <dbReference type="ARBA" id="ARBA00022473"/>
    </source>
</evidence>
<dbReference type="InterPro" id="IPR023581">
    <property type="entry name" value="PD_growth_factor_CS"/>
</dbReference>
<evidence type="ECO:0000259" key="16">
    <source>
        <dbReference type="PROSITE" id="PS50278"/>
    </source>
</evidence>
<dbReference type="GO" id="GO:0070374">
    <property type="term" value="P:positive regulation of ERK1 and ERK2 cascade"/>
    <property type="evidence" value="ECO:0007669"/>
    <property type="project" value="TreeGrafter"/>
</dbReference>
<feature type="region of interest" description="Disordered" evidence="14">
    <location>
        <begin position="152"/>
        <end position="184"/>
    </location>
</feature>
<dbReference type="GO" id="GO:0005161">
    <property type="term" value="F:platelet-derived growth factor receptor binding"/>
    <property type="evidence" value="ECO:0007669"/>
    <property type="project" value="TreeGrafter"/>
</dbReference>
<feature type="region of interest" description="Disordered" evidence="14">
    <location>
        <begin position="66"/>
        <end position="85"/>
    </location>
</feature>
<dbReference type="OMA" id="DHLDCMC"/>
<evidence type="ECO:0000256" key="12">
    <source>
        <dbReference type="ARBA" id="ARBA00042479"/>
    </source>
</evidence>
<feature type="chain" id="PRO_5025624623" description="Platelet-derived growth factor subunit A" evidence="15">
    <location>
        <begin position="22"/>
        <end position="184"/>
    </location>
</feature>
<evidence type="ECO:0000256" key="14">
    <source>
        <dbReference type="SAM" id="MobiDB-lite"/>
    </source>
</evidence>
<dbReference type="InParanoid" id="A0A674BJ92"/>
<dbReference type="Pfam" id="PF00341">
    <property type="entry name" value="PDGF"/>
    <property type="match status" value="1"/>
</dbReference>
<feature type="compositionally biased region" description="Polar residues" evidence="14">
    <location>
        <begin position="173"/>
        <end position="184"/>
    </location>
</feature>
<dbReference type="InterPro" id="IPR006782">
    <property type="entry name" value="PDGF_N"/>
</dbReference>
<organism evidence="17 18">
    <name type="scientific">Salmo trutta</name>
    <name type="common">Brown trout</name>
    <dbReference type="NCBI Taxonomy" id="8032"/>
    <lineage>
        <taxon>Eukaryota</taxon>
        <taxon>Metazoa</taxon>
        <taxon>Chordata</taxon>
        <taxon>Craniata</taxon>
        <taxon>Vertebrata</taxon>
        <taxon>Euteleostomi</taxon>
        <taxon>Actinopterygii</taxon>
        <taxon>Neopterygii</taxon>
        <taxon>Teleostei</taxon>
        <taxon>Protacanthopterygii</taxon>
        <taxon>Salmoniformes</taxon>
        <taxon>Salmonidae</taxon>
        <taxon>Salmoninae</taxon>
        <taxon>Salmo</taxon>
    </lineage>
</organism>